<evidence type="ECO:0000256" key="2">
    <source>
        <dbReference type="ARBA" id="ARBA00023315"/>
    </source>
</evidence>
<dbReference type="Pfam" id="PF00583">
    <property type="entry name" value="Acetyltransf_1"/>
    <property type="match status" value="1"/>
</dbReference>
<dbReference type="PANTHER" id="PTHR43877:SF2">
    <property type="entry name" value="AMINOALKYLPHOSPHONATE N-ACETYLTRANSFERASE-RELATED"/>
    <property type="match status" value="1"/>
</dbReference>
<dbReference type="KEGG" id="aar:Acear_1531"/>
<feature type="domain" description="N-acetyltransferase" evidence="3">
    <location>
        <begin position="3"/>
        <end position="155"/>
    </location>
</feature>
<dbReference type="PROSITE" id="PS51186">
    <property type="entry name" value="GNAT"/>
    <property type="match status" value="1"/>
</dbReference>
<dbReference type="HOGENOM" id="CLU_131911_0_0_9"/>
<reference evidence="4 5" key="1">
    <citation type="journal article" date="2010" name="Stand. Genomic Sci.">
        <title>Complete genome sequence of Acetohalobium arabaticum type strain (Z-7288).</title>
        <authorList>
            <person name="Sikorski J."/>
            <person name="Lapidus A."/>
            <person name="Chertkov O."/>
            <person name="Lucas S."/>
            <person name="Copeland A."/>
            <person name="Glavina Del Rio T."/>
            <person name="Nolan M."/>
            <person name="Tice H."/>
            <person name="Cheng J.F."/>
            <person name="Han C."/>
            <person name="Brambilla E."/>
            <person name="Pitluck S."/>
            <person name="Liolios K."/>
            <person name="Ivanova N."/>
            <person name="Mavromatis K."/>
            <person name="Mikhailova N."/>
            <person name="Pati A."/>
            <person name="Bruce D."/>
            <person name="Detter C."/>
            <person name="Tapia R."/>
            <person name="Goodwin L."/>
            <person name="Chen A."/>
            <person name="Palaniappan K."/>
            <person name="Land M."/>
            <person name="Hauser L."/>
            <person name="Chang Y.J."/>
            <person name="Jeffries C.D."/>
            <person name="Rohde M."/>
            <person name="Goker M."/>
            <person name="Spring S."/>
            <person name="Woyke T."/>
            <person name="Bristow J."/>
            <person name="Eisen J.A."/>
            <person name="Markowitz V."/>
            <person name="Hugenholtz P."/>
            <person name="Kyrpides N.C."/>
            <person name="Klenk H.P."/>
        </authorList>
    </citation>
    <scope>NUCLEOTIDE SEQUENCE [LARGE SCALE GENOMIC DNA]</scope>
    <source>
        <strain evidence="5">ATCC 49924 / DSM 5501 / Z-7288</strain>
    </source>
</reference>
<dbReference type="STRING" id="574087.Acear_1531"/>
<dbReference type="SUPFAM" id="SSF55729">
    <property type="entry name" value="Acyl-CoA N-acyltransferases (Nat)"/>
    <property type="match status" value="1"/>
</dbReference>
<keyword evidence="5" id="KW-1185">Reference proteome</keyword>
<sequence>MKFKVKKAEMEDSNLVFRLTKRAFQHYNVPSRSPTTPALSETIEDVEEDIKEKNILIAYLNDKPVGSVRFYSSNGKDFYLSRLGVIGEYQNQGVGQRLVAEVERWAKAQGGERITLYSAYSSKKLMEFYQKLGYEIIEIRDDPDYTRAVIQKELDQVDAGKIKEEQDYEAMGW</sequence>
<dbReference type="OrthoDB" id="2111574at2"/>
<dbReference type="PANTHER" id="PTHR43877">
    <property type="entry name" value="AMINOALKYLPHOSPHONATE N-ACETYLTRANSFERASE-RELATED-RELATED"/>
    <property type="match status" value="1"/>
</dbReference>
<dbReference type="InterPro" id="IPR050832">
    <property type="entry name" value="Bact_Acetyltransf"/>
</dbReference>
<evidence type="ECO:0000256" key="1">
    <source>
        <dbReference type="ARBA" id="ARBA00022679"/>
    </source>
</evidence>
<evidence type="ECO:0000313" key="4">
    <source>
        <dbReference type="EMBL" id="ADL13037.1"/>
    </source>
</evidence>
<keyword evidence="2" id="KW-0012">Acyltransferase</keyword>
<dbReference type="AlphaFoldDB" id="D9QR96"/>
<dbReference type="CDD" id="cd04301">
    <property type="entry name" value="NAT_SF"/>
    <property type="match status" value="1"/>
</dbReference>
<evidence type="ECO:0000259" key="3">
    <source>
        <dbReference type="PROSITE" id="PS51186"/>
    </source>
</evidence>
<dbReference type="RefSeq" id="WP_013278482.1">
    <property type="nucleotide sequence ID" value="NC_014378.1"/>
</dbReference>
<name>D9QR96_ACEAZ</name>
<dbReference type="Gene3D" id="3.40.630.30">
    <property type="match status" value="1"/>
</dbReference>
<accession>D9QR96</accession>
<keyword evidence="1 4" id="KW-0808">Transferase</keyword>
<dbReference type="InterPro" id="IPR016181">
    <property type="entry name" value="Acyl_CoA_acyltransferase"/>
</dbReference>
<organism evidence="4 5">
    <name type="scientific">Acetohalobium arabaticum (strain ATCC 49924 / DSM 5501 / Z-7288)</name>
    <dbReference type="NCBI Taxonomy" id="574087"/>
    <lineage>
        <taxon>Bacteria</taxon>
        <taxon>Bacillati</taxon>
        <taxon>Bacillota</taxon>
        <taxon>Clostridia</taxon>
        <taxon>Halanaerobiales</taxon>
        <taxon>Halobacteroidaceae</taxon>
        <taxon>Acetohalobium</taxon>
    </lineage>
</organism>
<evidence type="ECO:0000313" key="5">
    <source>
        <dbReference type="Proteomes" id="UP000001661"/>
    </source>
</evidence>
<protein>
    <submittedName>
        <fullName evidence="4">GCN5-related N-acetyltransferase</fullName>
    </submittedName>
</protein>
<dbReference type="eggNOG" id="COG0456">
    <property type="taxonomic scope" value="Bacteria"/>
</dbReference>
<dbReference type="EMBL" id="CP002105">
    <property type="protein sequence ID" value="ADL13037.1"/>
    <property type="molecule type" value="Genomic_DNA"/>
</dbReference>
<dbReference type="GO" id="GO:0016747">
    <property type="term" value="F:acyltransferase activity, transferring groups other than amino-acyl groups"/>
    <property type="evidence" value="ECO:0007669"/>
    <property type="project" value="InterPro"/>
</dbReference>
<gene>
    <name evidence="4" type="ordered locus">Acear_1531</name>
</gene>
<proteinExistence type="predicted"/>
<dbReference type="InterPro" id="IPR000182">
    <property type="entry name" value="GNAT_dom"/>
</dbReference>
<dbReference type="Proteomes" id="UP000001661">
    <property type="component" value="Chromosome"/>
</dbReference>